<sequence>MYRIELQFGRVCLAIYAYNHEEYTTRIKLLDGRIRVTASKLPAFMYIGFEPAEQYNPNAIHEGLLKGYYVPRVYRHIFTGPGTALKDQTSKTSRSTRAHNAKIHGLSCATPKTTSYAIIQHALTSQESWPSDGMDKHFNYKDFYDRINTLLEDPTDPWAKDVAYLQFNTIYPAGEFRNTPRLVGSALTPPPSSPAQGFSDNLGEPACMDKYECGPSKYIQALLGLGAGWRDAYYQSLLTMVKKACEGHESLKPAARKLIKHTAMIKQVNSDPSDLSSLSDNKAPALKKQKRKGKEVAVIAGDSNAKFGLVRMSGLNKPTDTTTTTSQKKKKAPKCIWTESDTKKLVELAEEHVGLLGEGGGFKPQFYKLAEGILAPLTTKGAAKTADVDDENCYSTELVYGLCLLEQWSGLVVCGVLKLCKKNEKEREEMNVVQDKIAKKRKRKG</sequence>
<evidence type="ECO:0000313" key="1">
    <source>
        <dbReference type="EMBL" id="EGN99458.1"/>
    </source>
</evidence>
<dbReference type="Pfam" id="PF20414">
    <property type="entry name" value="DUF6698"/>
    <property type="match status" value="1"/>
</dbReference>
<dbReference type="Proteomes" id="UP000008063">
    <property type="component" value="Unassembled WGS sequence"/>
</dbReference>
<dbReference type="OrthoDB" id="3220614at2759"/>
<protein>
    <submittedName>
        <fullName evidence="1">Uncharacterized protein</fullName>
    </submittedName>
</protein>
<proteinExistence type="predicted"/>
<reference evidence="2" key="1">
    <citation type="journal article" date="2011" name="Science">
        <title>The plant cell wall-decomposing machinery underlies the functional diversity of forest fungi.</title>
        <authorList>
            <person name="Eastwood D.C."/>
            <person name="Floudas D."/>
            <person name="Binder M."/>
            <person name="Majcherczyk A."/>
            <person name="Schneider P."/>
            <person name="Aerts A."/>
            <person name="Asiegbu F.O."/>
            <person name="Baker S.E."/>
            <person name="Barry K."/>
            <person name="Bendiksby M."/>
            <person name="Blumentritt M."/>
            <person name="Coutinho P.M."/>
            <person name="Cullen D."/>
            <person name="de Vries R.P."/>
            <person name="Gathman A."/>
            <person name="Goodell B."/>
            <person name="Henrissat B."/>
            <person name="Ihrmark K."/>
            <person name="Kauserud H."/>
            <person name="Kohler A."/>
            <person name="LaButti K."/>
            <person name="Lapidus A."/>
            <person name="Lavin J.L."/>
            <person name="Lee Y.-H."/>
            <person name="Lindquist E."/>
            <person name="Lilly W."/>
            <person name="Lucas S."/>
            <person name="Morin E."/>
            <person name="Murat C."/>
            <person name="Oguiza J.A."/>
            <person name="Park J."/>
            <person name="Pisabarro A.G."/>
            <person name="Riley R."/>
            <person name="Rosling A."/>
            <person name="Salamov A."/>
            <person name="Schmidt O."/>
            <person name="Schmutz J."/>
            <person name="Skrede I."/>
            <person name="Stenlid J."/>
            <person name="Wiebenga A."/>
            <person name="Xie X."/>
            <person name="Kuees U."/>
            <person name="Hibbett D.S."/>
            <person name="Hoffmeister D."/>
            <person name="Hoegberg N."/>
            <person name="Martin F."/>
            <person name="Grigoriev I.V."/>
            <person name="Watkinson S.C."/>
        </authorList>
    </citation>
    <scope>NUCLEOTIDE SEQUENCE [LARGE SCALE GENOMIC DNA]</scope>
    <source>
        <strain evidence="2">strain S7.3</strain>
    </source>
</reference>
<dbReference type="InterPro" id="IPR046521">
    <property type="entry name" value="DUF6698"/>
</dbReference>
<dbReference type="AlphaFoldDB" id="F8PXD2"/>
<keyword evidence="2" id="KW-1185">Reference proteome</keyword>
<accession>F8PXD2</accession>
<dbReference type="HOGENOM" id="CLU_615626_0_0_1"/>
<dbReference type="InParanoid" id="F8PXD2"/>
<dbReference type="STRING" id="936435.F8PXD2"/>
<evidence type="ECO:0000313" key="2">
    <source>
        <dbReference type="Proteomes" id="UP000008063"/>
    </source>
</evidence>
<organism evidence="2">
    <name type="scientific">Serpula lacrymans var. lacrymans (strain S7.3)</name>
    <name type="common">Dry rot fungus</name>
    <dbReference type="NCBI Taxonomy" id="936435"/>
    <lineage>
        <taxon>Eukaryota</taxon>
        <taxon>Fungi</taxon>
        <taxon>Dikarya</taxon>
        <taxon>Basidiomycota</taxon>
        <taxon>Agaricomycotina</taxon>
        <taxon>Agaricomycetes</taxon>
        <taxon>Agaricomycetidae</taxon>
        <taxon>Boletales</taxon>
        <taxon>Coniophorineae</taxon>
        <taxon>Serpulaceae</taxon>
        <taxon>Serpula</taxon>
    </lineage>
</organism>
<dbReference type="EMBL" id="GL945480">
    <property type="protein sequence ID" value="EGN99458.1"/>
    <property type="molecule type" value="Genomic_DNA"/>
</dbReference>
<gene>
    <name evidence="1" type="ORF">SERLA73DRAFT_160816</name>
</gene>
<name>F8PXD2_SERL3</name>